<dbReference type="Proteomes" id="UP001193389">
    <property type="component" value="Chromosome"/>
</dbReference>
<dbReference type="EMBL" id="AP018694">
    <property type="protein sequence ID" value="BBE19188.1"/>
    <property type="molecule type" value="Genomic_DNA"/>
</dbReference>
<evidence type="ECO:0000313" key="5">
    <source>
        <dbReference type="Proteomes" id="UP001193389"/>
    </source>
</evidence>
<dbReference type="FunFam" id="3.40.50.720:FF:000336">
    <property type="entry name" value="Aldehyde reductase"/>
    <property type="match status" value="1"/>
</dbReference>
<proteinExistence type="inferred from homology"/>
<dbReference type="SUPFAM" id="SSF51735">
    <property type="entry name" value="NAD(P)-binding Rossmann-fold domains"/>
    <property type="match status" value="1"/>
</dbReference>
<name>A0A5K7SCA0_9BACT</name>
<dbReference type="InterPro" id="IPR001509">
    <property type="entry name" value="Epimerase_deHydtase"/>
</dbReference>
<reference evidence="4" key="1">
    <citation type="journal article" date="2020" name="Int. J. Syst. Evol. Microbiol.">
        <title>Aquipluma nitroreducens gen. nov. sp. nov., a novel facultatively anaerobic bacterium isolated from a freshwater lake.</title>
        <authorList>
            <person name="Watanabe M."/>
            <person name="Kojima H."/>
            <person name="Fukui M."/>
        </authorList>
    </citation>
    <scope>NUCLEOTIDE SEQUENCE</scope>
    <source>
        <strain evidence="4">MeG22</strain>
    </source>
</reference>
<dbReference type="PANTHER" id="PTHR10366:SF564">
    <property type="entry name" value="STEROL-4-ALPHA-CARBOXYLATE 3-DEHYDROGENASE, DECARBOXYLATING"/>
    <property type="match status" value="1"/>
</dbReference>
<dbReference type="InterPro" id="IPR036291">
    <property type="entry name" value="NAD(P)-bd_dom_sf"/>
</dbReference>
<dbReference type="Gene3D" id="3.40.50.720">
    <property type="entry name" value="NAD(P)-binding Rossmann-like Domain"/>
    <property type="match status" value="1"/>
</dbReference>
<dbReference type="AlphaFoldDB" id="A0A5K7SCA0"/>
<sequence length="352" mass="39062">MKTIDQSKPILVTGGTGYLASWIIKQLLDEGKEVRTTVRNLSQKDKSAHLTALAVKSKGTLTFFEADLLKKGSFTEAMAGCELVIHTASPFKISGLKNAQKELVEPALEGTRNVLESVNSTESVKRVVLTSSIVAIYGDAVDIQKTANGIFTEEDWNFSSSVDHQPYPYSKTLAEKLAWEMAGKQNRWDLLTINPGFIMGPSLSKRTDSTSIDIMIQLATGKFKTGVPSGEMGFIDVRDVAKAHILAGFSQTASGRHICVSEQKTFLDMANVIKASYPKYPLPKGFVPKWLFWLIAPLAGFTRKYVKLNVGIDLKFDSSYIRKDLGIEFIPFEKTITDHFEQILNDDIVKRK</sequence>
<keyword evidence="1" id="KW-0560">Oxidoreductase</keyword>
<dbReference type="KEGG" id="anf:AQPE_3364"/>
<dbReference type="InterPro" id="IPR050425">
    <property type="entry name" value="NAD(P)_dehydrat-like"/>
</dbReference>
<keyword evidence="5" id="KW-1185">Reference proteome</keyword>
<comment type="similarity">
    <text evidence="2">Belongs to the NAD(P)-dependent epimerase/dehydratase family. Dihydroflavonol-4-reductase subfamily.</text>
</comment>
<dbReference type="RefSeq" id="WP_318347456.1">
    <property type="nucleotide sequence ID" value="NZ_AP018694.1"/>
</dbReference>
<organism evidence="4 5">
    <name type="scientific">Aquipluma nitroreducens</name>
    <dbReference type="NCBI Taxonomy" id="2010828"/>
    <lineage>
        <taxon>Bacteria</taxon>
        <taxon>Pseudomonadati</taxon>
        <taxon>Bacteroidota</taxon>
        <taxon>Bacteroidia</taxon>
        <taxon>Marinilabiliales</taxon>
        <taxon>Prolixibacteraceae</taxon>
        <taxon>Aquipluma</taxon>
    </lineage>
</organism>
<accession>A0A5K7SCA0</accession>
<dbReference type="Pfam" id="PF01370">
    <property type="entry name" value="Epimerase"/>
    <property type="match status" value="1"/>
</dbReference>
<dbReference type="CDD" id="cd05227">
    <property type="entry name" value="AR_SDR_e"/>
    <property type="match status" value="1"/>
</dbReference>
<dbReference type="GO" id="GO:0016616">
    <property type="term" value="F:oxidoreductase activity, acting on the CH-OH group of donors, NAD or NADP as acceptor"/>
    <property type="evidence" value="ECO:0007669"/>
    <property type="project" value="TreeGrafter"/>
</dbReference>
<evidence type="ECO:0000256" key="1">
    <source>
        <dbReference type="ARBA" id="ARBA00023002"/>
    </source>
</evidence>
<protein>
    <submittedName>
        <fullName evidence="4">Dihydroflavonol-4-reductase</fullName>
    </submittedName>
</protein>
<evidence type="ECO:0000256" key="2">
    <source>
        <dbReference type="ARBA" id="ARBA00023445"/>
    </source>
</evidence>
<dbReference type="PANTHER" id="PTHR10366">
    <property type="entry name" value="NAD DEPENDENT EPIMERASE/DEHYDRATASE"/>
    <property type="match status" value="1"/>
</dbReference>
<evidence type="ECO:0000313" key="4">
    <source>
        <dbReference type="EMBL" id="BBE19188.1"/>
    </source>
</evidence>
<evidence type="ECO:0000259" key="3">
    <source>
        <dbReference type="Pfam" id="PF01370"/>
    </source>
</evidence>
<feature type="domain" description="NAD-dependent epimerase/dehydratase" evidence="3">
    <location>
        <begin position="10"/>
        <end position="247"/>
    </location>
</feature>
<gene>
    <name evidence="4" type="ORF">AQPE_3364</name>
</gene>